<dbReference type="Proteomes" id="UP000799755">
    <property type="component" value="Unassembled WGS sequence"/>
</dbReference>
<evidence type="ECO:0000313" key="1">
    <source>
        <dbReference type="EMBL" id="KAF2471094.1"/>
    </source>
</evidence>
<comment type="caution">
    <text evidence="1">The sequence shown here is derived from an EMBL/GenBank/DDBJ whole genome shotgun (WGS) entry which is preliminary data.</text>
</comment>
<reference evidence="1" key="1">
    <citation type="journal article" date="2020" name="Stud. Mycol.">
        <title>101 Dothideomycetes genomes: a test case for predicting lifestyles and emergence of pathogens.</title>
        <authorList>
            <person name="Haridas S."/>
            <person name="Albert R."/>
            <person name="Binder M."/>
            <person name="Bloem J."/>
            <person name="Labutti K."/>
            <person name="Salamov A."/>
            <person name="Andreopoulos B."/>
            <person name="Baker S."/>
            <person name="Barry K."/>
            <person name="Bills G."/>
            <person name="Bluhm B."/>
            <person name="Cannon C."/>
            <person name="Castanera R."/>
            <person name="Culley D."/>
            <person name="Daum C."/>
            <person name="Ezra D."/>
            <person name="Gonzalez J."/>
            <person name="Henrissat B."/>
            <person name="Kuo A."/>
            <person name="Liang C."/>
            <person name="Lipzen A."/>
            <person name="Lutzoni F."/>
            <person name="Magnuson J."/>
            <person name="Mondo S."/>
            <person name="Nolan M."/>
            <person name="Ohm R."/>
            <person name="Pangilinan J."/>
            <person name="Park H.-J."/>
            <person name="Ramirez L."/>
            <person name="Alfaro M."/>
            <person name="Sun H."/>
            <person name="Tritt A."/>
            <person name="Yoshinaga Y."/>
            <person name="Zwiers L.-H."/>
            <person name="Turgeon B."/>
            <person name="Goodwin S."/>
            <person name="Spatafora J."/>
            <person name="Crous P."/>
            <person name="Grigoriev I."/>
        </authorList>
    </citation>
    <scope>NUCLEOTIDE SEQUENCE</scope>
    <source>
        <strain evidence="1">ATCC 200398</strain>
    </source>
</reference>
<name>A0ACB6QVM8_9PLEO</name>
<organism evidence="1 2">
    <name type="scientific">Lindgomyces ingoldianus</name>
    <dbReference type="NCBI Taxonomy" id="673940"/>
    <lineage>
        <taxon>Eukaryota</taxon>
        <taxon>Fungi</taxon>
        <taxon>Dikarya</taxon>
        <taxon>Ascomycota</taxon>
        <taxon>Pezizomycotina</taxon>
        <taxon>Dothideomycetes</taxon>
        <taxon>Pleosporomycetidae</taxon>
        <taxon>Pleosporales</taxon>
        <taxon>Lindgomycetaceae</taxon>
        <taxon>Lindgomyces</taxon>
    </lineage>
</organism>
<evidence type="ECO:0000313" key="2">
    <source>
        <dbReference type="Proteomes" id="UP000799755"/>
    </source>
</evidence>
<gene>
    <name evidence="1" type="ORF">BDR25DRAFT_303622</name>
</gene>
<keyword evidence="2" id="KW-1185">Reference proteome</keyword>
<dbReference type="EMBL" id="MU003506">
    <property type="protein sequence ID" value="KAF2471094.1"/>
    <property type="molecule type" value="Genomic_DNA"/>
</dbReference>
<protein>
    <submittedName>
        <fullName evidence="1">Uncharacterized protein</fullName>
    </submittedName>
</protein>
<accession>A0ACB6QVM8</accession>
<sequence length="608" mass="67045">MSGASFTLQDWTLANSPIKPNLPANKQTLKFLAEHEWLRRMGMLKRHSSSGSEVSVLPKILPFSDLAEILAMGLDPNHPPVPPRTGTRFTGPVLWIILNQILIQPIPPTEYLYDIFKLILSSSADPNATHVSNIDPLSPGRKSPQALQAENSNLSLPGRPSQLLSFYHPLTFLLEQHATIDIDIITLFLDKGANLTTASSFYDGCFPLHSAVKANRLDIVDEFLIRRADVNALDNKQRTPLFVAASNGFWEVVDMLLRYGAKVNIKDEDGNTPLHAACAGGSSRIVSVLLRGGARSLATNQKGVVPSACVSEKLAEKEKEKIVAMLPKEEELDRQNIDRHCGEGEKIAVLPEKQRGSKERMEGGEEEKKEAPTLKEKEKRFTKPKHRDLEKHLPGAPPCEPEKKWPGPQQHQPLQWSIKSQAQKPQTQTQPRRAQVQKRFSQQQLSQSQLEPQKQPQKQHRHWSLLSPRPSLIASFRHSSTPAPAPAPSPSPEPKPQIATTVQLSKQIANAHCSPTSPKRHPTTSPSPSPPTPATEQGKAPKGPRVDSGLGVVGLQGKTEKPLPSLDRNKTTLSKLSQGSDDDAEDTTLVEQDEFVGWLAVDRMLASL</sequence>
<proteinExistence type="predicted"/>